<dbReference type="SMART" id="SM00342">
    <property type="entry name" value="HTH_ARAC"/>
    <property type="match status" value="1"/>
</dbReference>
<dbReference type="PROSITE" id="PS01124">
    <property type="entry name" value="HTH_ARAC_FAMILY_2"/>
    <property type="match status" value="1"/>
</dbReference>
<dbReference type="InterPro" id="IPR009057">
    <property type="entry name" value="Homeodomain-like_sf"/>
</dbReference>
<keyword evidence="2" id="KW-0238">DNA-binding</keyword>
<dbReference type="InterPro" id="IPR018062">
    <property type="entry name" value="HTH_AraC-typ_CS"/>
</dbReference>
<dbReference type="PRINTS" id="PR00032">
    <property type="entry name" value="HTHARAC"/>
</dbReference>
<reference evidence="6" key="1">
    <citation type="submission" date="2021-02" db="EMBL/GenBank/DDBJ databases">
        <title>Taxonomy, biology and ecology of Rhodococcus bacteria occurring in California pistachio and other woody hosts as revealed by genome sequence analyses.</title>
        <authorList>
            <person name="Riely B."/>
            <person name="Gai Y."/>
        </authorList>
    </citation>
    <scope>NUCLEOTIDE SEQUENCE</scope>
    <source>
        <strain evidence="6">BP-295</strain>
    </source>
</reference>
<dbReference type="GO" id="GO:0043565">
    <property type="term" value="F:sequence-specific DNA binding"/>
    <property type="evidence" value="ECO:0007669"/>
    <property type="project" value="InterPro"/>
</dbReference>
<name>A0AAW4G8N2_GORRU</name>
<comment type="caution">
    <text evidence="6">The sequence shown here is derived from an EMBL/GenBank/DDBJ whole genome shotgun (WGS) entry which is preliminary data.</text>
</comment>
<evidence type="ECO:0000259" key="5">
    <source>
        <dbReference type="PROSITE" id="PS01124"/>
    </source>
</evidence>
<dbReference type="PANTHER" id="PTHR46796">
    <property type="entry name" value="HTH-TYPE TRANSCRIPTIONAL ACTIVATOR RHAS-RELATED"/>
    <property type="match status" value="1"/>
</dbReference>
<dbReference type="Pfam" id="PF12833">
    <property type="entry name" value="HTH_18"/>
    <property type="match status" value="1"/>
</dbReference>
<dbReference type="Proteomes" id="UP001195196">
    <property type="component" value="Unassembled WGS sequence"/>
</dbReference>
<feature type="domain" description="HTH araC/xylS-type" evidence="5">
    <location>
        <begin position="11"/>
        <end position="109"/>
    </location>
</feature>
<protein>
    <submittedName>
        <fullName evidence="6">Helix-turn-helix transcriptional regulator</fullName>
    </submittedName>
</protein>
<dbReference type="SUPFAM" id="SSF46689">
    <property type="entry name" value="Homeodomain-like"/>
    <property type="match status" value="2"/>
</dbReference>
<dbReference type="RefSeq" id="WP_204718700.1">
    <property type="nucleotide sequence ID" value="NZ_JAFFGU010000013.1"/>
</dbReference>
<keyword evidence="3" id="KW-0804">Transcription</keyword>
<keyword evidence="1" id="KW-0805">Transcription regulation</keyword>
<evidence type="ECO:0000256" key="3">
    <source>
        <dbReference type="ARBA" id="ARBA00023163"/>
    </source>
</evidence>
<dbReference type="InterPro" id="IPR020449">
    <property type="entry name" value="Tscrpt_reg_AraC-type_HTH"/>
</dbReference>
<evidence type="ECO:0000256" key="2">
    <source>
        <dbReference type="ARBA" id="ARBA00023125"/>
    </source>
</evidence>
<organism evidence="6 7">
    <name type="scientific">Gordonia rubripertincta</name>
    <name type="common">Rhodococcus corallinus</name>
    <dbReference type="NCBI Taxonomy" id="36822"/>
    <lineage>
        <taxon>Bacteria</taxon>
        <taxon>Bacillati</taxon>
        <taxon>Actinomycetota</taxon>
        <taxon>Actinomycetes</taxon>
        <taxon>Mycobacteriales</taxon>
        <taxon>Gordoniaceae</taxon>
        <taxon>Gordonia</taxon>
    </lineage>
</organism>
<sequence length="168" mass="18007">MHRTHPARHLLRAKDLADVRFAEPLTVDDMAAAVKLSRAHFSRAFTAAFGQSPHSYLQTRRLERAAAMLRGTDRTVADICMAVGLSSVGSFTASFARAFGKTPTAYRDSFPPAATYAHVPACVLRVYSRPGPASRVDRSTSGVAPTDNPVQASAKTAHGKKTATPVRA</sequence>
<dbReference type="EMBL" id="JAFFGU010000013">
    <property type="protein sequence ID" value="MBM7279937.1"/>
    <property type="molecule type" value="Genomic_DNA"/>
</dbReference>
<accession>A0AAW4G8N2</accession>
<dbReference type="InterPro" id="IPR050204">
    <property type="entry name" value="AraC_XylS_family_regulators"/>
</dbReference>
<evidence type="ECO:0000256" key="1">
    <source>
        <dbReference type="ARBA" id="ARBA00023015"/>
    </source>
</evidence>
<dbReference type="InterPro" id="IPR018060">
    <property type="entry name" value="HTH_AraC"/>
</dbReference>
<feature type="region of interest" description="Disordered" evidence="4">
    <location>
        <begin position="133"/>
        <end position="168"/>
    </location>
</feature>
<evidence type="ECO:0000256" key="4">
    <source>
        <dbReference type="SAM" id="MobiDB-lite"/>
    </source>
</evidence>
<dbReference type="Gene3D" id="1.10.10.60">
    <property type="entry name" value="Homeodomain-like"/>
    <property type="match status" value="2"/>
</dbReference>
<dbReference type="PROSITE" id="PS00041">
    <property type="entry name" value="HTH_ARAC_FAMILY_1"/>
    <property type="match status" value="1"/>
</dbReference>
<feature type="compositionally biased region" description="Polar residues" evidence="4">
    <location>
        <begin position="139"/>
        <end position="154"/>
    </location>
</feature>
<dbReference type="AlphaFoldDB" id="A0AAW4G8N2"/>
<evidence type="ECO:0000313" key="6">
    <source>
        <dbReference type="EMBL" id="MBM7279937.1"/>
    </source>
</evidence>
<gene>
    <name evidence="6" type="ORF">JTZ10_19505</name>
</gene>
<dbReference type="GO" id="GO:0003700">
    <property type="term" value="F:DNA-binding transcription factor activity"/>
    <property type="evidence" value="ECO:0007669"/>
    <property type="project" value="InterPro"/>
</dbReference>
<evidence type="ECO:0000313" key="7">
    <source>
        <dbReference type="Proteomes" id="UP001195196"/>
    </source>
</evidence>
<proteinExistence type="predicted"/>
<dbReference type="PANTHER" id="PTHR46796:SF2">
    <property type="entry name" value="TRANSCRIPTIONAL REGULATORY PROTEIN"/>
    <property type="match status" value="1"/>
</dbReference>